<dbReference type="Proteomes" id="UP001198182">
    <property type="component" value="Unassembled WGS sequence"/>
</dbReference>
<dbReference type="EMBL" id="JAJEQR010000043">
    <property type="protein sequence ID" value="MCC2231896.1"/>
    <property type="molecule type" value="Genomic_DNA"/>
</dbReference>
<keyword evidence="3" id="KW-0753">Steroid metabolism</keyword>
<dbReference type="AlphaFoldDB" id="A0AAE3JHG4"/>
<protein>
    <submittedName>
        <fullName evidence="4">SDR family oxidoreductase</fullName>
    </submittedName>
</protein>
<proteinExistence type="inferred from homology"/>
<dbReference type="PRINTS" id="PR00081">
    <property type="entry name" value="GDHRDH"/>
</dbReference>
<evidence type="ECO:0000256" key="2">
    <source>
        <dbReference type="ARBA" id="ARBA00023002"/>
    </source>
</evidence>
<accession>A0AAE3JHG4</accession>
<reference evidence="4" key="1">
    <citation type="submission" date="2021-10" db="EMBL/GenBank/DDBJ databases">
        <title>Anaerobic single-cell dispensing facilitates the cultivation of human gut bacteria.</title>
        <authorList>
            <person name="Afrizal A."/>
        </authorList>
    </citation>
    <scope>NUCLEOTIDE SEQUENCE</scope>
    <source>
        <strain evidence="4">CLA-AA-H215</strain>
    </source>
</reference>
<dbReference type="NCBIfam" id="NF047420">
    <property type="entry name" value="EF_P_mod_YmfI"/>
    <property type="match status" value="1"/>
</dbReference>
<evidence type="ECO:0000256" key="3">
    <source>
        <dbReference type="ARBA" id="ARBA00023221"/>
    </source>
</evidence>
<dbReference type="InterPro" id="IPR050259">
    <property type="entry name" value="SDR"/>
</dbReference>
<dbReference type="PRINTS" id="PR00080">
    <property type="entry name" value="SDRFAMILY"/>
</dbReference>
<dbReference type="Gene3D" id="3.40.50.720">
    <property type="entry name" value="NAD(P)-binding Rossmann-like Domain"/>
    <property type="match status" value="1"/>
</dbReference>
<dbReference type="GO" id="GO:0016491">
    <property type="term" value="F:oxidoreductase activity"/>
    <property type="evidence" value="ECO:0007669"/>
    <property type="project" value="UniProtKB-KW"/>
</dbReference>
<organism evidence="4 5">
    <name type="scientific">Hominifimenecus microfluidus</name>
    <dbReference type="NCBI Taxonomy" id="2885348"/>
    <lineage>
        <taxon>Bacteria</taxon>
        <taxon>Bacillati</taxon>
        <taxon>Bacillota</taxon>
        <taxon>Clostridia</taxon>
        <taxon>Lachnospirales</taxon>
        <taxon>Lachnospiraceae</taxon>
        <taxon>Hominifimenecus</taxon>
    </lineage>
</organism>
<dbReference type="RefSeq" id="WP_308454381.1">
    <property type="nucleotide sequence ID" value="NZ_JAJEQR010000043.1"/>
</dbReference>
<dbReference type="InterPro" id="IPR036291">
    <property type="entry name" value="NAD(P)-bd_dom_sf"/>
</dbReference>
<dbReference type="Pfam" id="PF13561">
    <property type="entry name" value="adh_short_C2"/>
    <property type="match status" value="1"/>
</dbReference>
<keyword evidence="2" id="KW-0560">Oxidoreductase</keyword>
<sequence length="243" mass="25944">MKNQTALITGASRGIGRAIAARLSAAGYDLVITCREREDLLKQAADEFSSHGIHCRTFIGDLGEQGTAARLFDEIGETGRTIDVLINNAGQSHIGLFQDTTWEEWQSILSSNLTSVYALCKEAIPGMLWNGHGKIINISSVWGVCGASCEVAYSATKGGINALTRALAKELAPSNIQVNAIACGAIDTEMNSFLSEEEKESLMAEIPAGRMGQPDEVAALVLQLITGNEYLTGQVIQLDGGWI</sequence>
<dbReference type="PANTHER" id="PTHR42879:SF2">
    <property type="entry name" value="3-OXOACYL-[ACYL-CARRIER-PROTEIN] REDUCTASE FABG"/>
    <property type="match status" value="1"/>
</dbReference>
<keyword evidence="5" id="KW-1185">Reference proteome</keyword>
<keyword evidence="3" id="KW-0443">Lipid metabolism</keyword>
<dbReference type="PROSITE" id="PS00061">
    <property type="entry name" value="ADH_SHORT"/>
    <property type="match status" value="1"/>
</dbReference>
<dbReference type="InterPro" id="IPR020904">
    <property type="entry name" value="Sc_DH/Rdtase_CS"/>
</dbReference>
<comment type="caution">
    <text evidence="4">The sequence shown here is derived from an EMBL/GenBank/DDBJ whole genome shotgun (WGS) entry which is preliminary data.</text>
</comment>
<dbReference type="SUPFAM" id="SSF51735">
    <property type="entry name" value="NAD(P)-binding Rossmann-fold domains"/>
    <property type="match status" value="1"/>
</dbReference>
<dbReference type="PANTHER" id="PTHR42879">
    <property type="entry name" value="3-OXOACYL-(ACYL-CARRIER-PROTEIN) REDUCTASE"/>
    <property type="match status" value="1"/>
</dbReference>
<dbReference type="GO" id="GO:0008202">
    <property type="term" value="P:steroid metabolic process"/>
    <property type="evidence" value="ECO:0007669"/>
    <property type="project" value="UniProtKB-KW"/>
</dbReference>
<dbReference type="FunFam" id="3.40.50.720:FF:000173">
    <property type="entry name" value="3-oxoacyl-[acyl-carrier protein] reductase"/>
    <property type="match status" value="1"/>
</dbReference>
<evidence type="ECO:0000313" key="4">
    <source>
        <dbReference type="EMBL" id="MCC2231896.1"/>
    </source>
</evidence>
<gene>
    <name evidence="4" type="ORF">LKD81_12965</name>
</gene>
<dbReference type="GO" id="GO:0032787">
    <property type="term" value="P:monocarboxylic acid metabolic process"/>
    <property type="evidence" value="ECO:0007669"/>
    <property type="project" value="UniProtKB-ARBA"/>
</dbReference>
<dbReference type="InterPro" id="IPR002347">
    <property type="entry name" value="SDR_fam"/>
</dbReference>
<evidence type="ECO:0000256" key="1">
    <source>
        <dbReference type="ARBA" id="ARBA00006484"/>
    </source>
</evidence>
<evidence type="ECO:0000313" key="5">
    <source>
        <dbReference type="Proteomes" id="UP001198182"/>
    </source>
</evidence>
<name>A0AAE3JHG4_9FIRM</name>
<comment type="similarity">
    <text evidence="1">Belongs to the short-chain dehydrogenases/reductases (SDR) family.</text>
</comment>
<dbReference type="PIRSF" id="PIRSF000126">
    <property type="entry name" value="11-beta-HSD1"/>
    <property type="match status" value="1"/>
</dbReference>